<evidence type="ECO:0000313" key="3">
    <source>
        <dbReference type="EMBL" id="SFZ82292.1"/>
    </source>
</evidence>
<gene>
    <name evidence="3" type="ORF">SAMN02983003_0992</name>
</gene>
<feature type="transmembrane region" description="Helical" evidence="2">
    <location>
        <begin position="76"/>
        <end position="96"/>
    </location>
</feature>
<dbReference type="AlphaFoldDB" id="A0A1K2HUR8"/>
<dbReference type="OrthoDB" id="7950711at2"/>
<keyword evidence="2" id="KW-0472">Membrane</keyword>
<keyword evidence="4" id="KW-1185">Reference proteome</keyword>
<feature type="region of interest" description="Disordered" evidence="1">
    <location>
        <begin position="1"/>
        <end position="27"/>
    </location>
</feature>
<keyword evidence="2" id="KW-0812">Transmembrane</keyword>
<protein>
    <submittedName>
        <fullName evidence="3">Uncharacterized protein</fullName>
    </submittedName>
</protein>
<sequence>MTDVTALPASATPAPEHEEAGKAQRPSPRQLWGKFVRWPRLPVISFSLTIAAAGIGLLAGVLPAQVERLTPQIDTAVVLLFVPLCILVLAILAEAVRLSPRGPVRIRDDRPMRTLTGWSPPRA</sequence>
<dbReference type="RefSeq" id="WP_072339521.1">
    <property type="nucleotide sequence ID" value="NZ_FPKU01000001.1"/>
</dbReference>
<accession>A0A1K2HUR8</accession>
<feature type="transmembrane region" description="Helical" evidence="2">
    <location>
        <begin position="43"/>
        <end position="64"/>
    </location>
</feature>
<reference evidence="3 4" key="1">
    <citation type="submission" date="2016-11" db="EMBL/GenBank/DDBJ databases">
        <authorList>
            <person name="Jaros S."/>
            <person name="Januszkiewicz K."/>
            <person name="Wedrychowicz H."/>
        </authorList>
    </citation>
    <scope>NUCLEOTIDE SEQUENCE [LARGE SCALE GENOMIC DNA]</scope>
    <source>
        <strain evidence="3 4">ATCC 23634</strain>
    </source>
</reference>
<dbReference type="EMBL" id="FPKU01000001">
    <property type="protein sequence ID" value="SFZ82292.1"/>
    <property type="molecule type" value="Genomic_DNA"/>
</dbReference>
<evidence type="ECO:0000313" key="4">
    <source>
        <dbReference type="Proteomes" id="UP000183447"/>
    </source>
</evidence>
<organism evidence="3 4">
    <name type="scientific">Devosia enhydra</name>
    <dbReference type="NCBI Taxonomy" id="665118"/>
    <lineage>
        <taxon>Bacteria</taxon>
        <taxon>Pseudomonadati</taxon>
        <taxon>Pseudomonadota</taxon>
        <taxon>Alphaproteobacteria</taxon>
        <taxon>Hyphomicrobiales</taxon>
        <taxon>Devosiaceae</taxon>
        <taxon>Devosia</taxon>
    </lineage>
</organism>
<evidence type="ECO:0000256" key="1">
    <source>
        <dbReference type="SAM" id="MobiDB-lite"/>
    </source>
</evidence>
<dbReference type="Proteomes" id="UP000183447">
    <property type="component" value="Unassembled WGS sequence"/>
</dbReference>
<evidence type="ECO:0000256" key="2">
    <source>
        <dbReference type="SAM" id="Phobius"/>
    </source>
</evidence>
<proteinExistence type="predicted"/>
<keyword evidence="2" id="KW-1133">Transmembrane helix</keyword>
<name>A0A1K2HUR8_9HYPH</name>
<dbReference type="STRING" id="665118.SAMN02983003_0992"/>